<dbReference type="GO" id="GO:0006605">
    <property type="term" value="P:protein targeting"/>
    <property type="evidence" value="ECO:0007669"/>
    <property type="project" value="InterPro"/>
</dbReference>
<dbReference type="InterPro" id="IPR011116">
    <property type="entry name" value="SecA_Wing/Scaffold"/>
</dbReference>
<evidence type="ECO:0000256" key="14">
    <source>
        <dbReference type="ARBA" id="ARBA00023136"/>
    </source>
</evidence>
<dbReference type="NCBIfam" id="NF009538">
    <property type="entry name" value="PRK12904.1"/>
    <property type="match status" value="1"/>
</dbReference>
<dbReference type="Gene3D" id="1.10.3060.10">
    <property type="entry name" value="Helical scaffold and wing domains of SecA"/>
    <property type="match status" value="1"/>
</dbReference>
<dbReference type="PANTHER" id="PTHR30612:SF0">
    <property type="entry name" value="CHLOROPLAST PROTEIN-TRANSPORTING ATPASE"/>
    <property type="match status" value="1"/>
</dbReference>
<dbReference type="SUPFAM" id="SSF81767">
    <property type="entry name" value="Pre-protein crosslinking domain of SecA"/>
    <property type="match status" value="1"/>
</dbReference>
<dbReference type="PROSITE" id="PS51196">
    <property type="entry name" value="SECA_MOTOR_DEAD"/>
    <property type="match status" value="1"/>
</dbReference>
<dbReference type="GO" id="GO:0004386">
    <property type="term" value="F:helicase activity"/>
    <property type="evidence" value="ECO:0007669"/>
    <property type="project" value="UniProtKB-KW"/>
</dbReference>
<keyword evidence="11" id="KW-0653">Protein transport</keyword>
<keyword evidence="19" id="KW-0347">Helicase</keyword>
<dbReference type="GO" id="GO:0043952">
    <property type="term" value="P:protein transport by the Sec complex"/>
    <property type="evidence" value="ECO:0007669"/>
    <property type="project" value="TreeGrafter"/>
</dbReference>
<dbReference type="GO" id="GO:0005829">
    <property type="term" value="C:cytosol"/>
    <property type="evidence" value="ECO:0007669"/>
    <property type="project" value="TreeGrafter"/>
</dbReference>
<dbReference type="SUPFAM" id="SSF81886">
    <property type="entry name" value="Helical scaffold and wing domains of SecA"/>
    <property type="match status" value="1"/>
</dbReference>
<dbReference type="PROSITE" id="PS51194">
    <property type="entry name" value="HELICASE_CTER"/>
    <property type="match status" value="1"/>
</dbReference>
<dbReference type="InterPro" id="IPR000185">
    <property type="entry name" value="SecA"/>
</dbReference>
<dbReference type="GO" id="GO:0031522">
    <property type="term" value="C:cell envelope Sec protein transport complex"/>
    <property type="evidence" value="ECO:0007669"/>
    <property type="project" value="TreeGrafter"/>
</dbReference>
<sequence length="876" mass="98013">MVSVLQKVLGDPNDKALKKLAPFVEEINELEPEFQRLTGDELMGMTDEFRSRLAEGESLGDILAEAFATVREAARRTLRQRHYDVQLIGGLALHMGQIAEMKTGEGKTLVATLAVYVNALEGKGVHVVTVNDYLARRDPVWMGQIYHSLGLTIGCLQHDVSYVYDPEVTDAPAGMESLRAVTRADAYQADITYGTNNEFGFDYLRDNMALEAANRVQRDLNYAIVDEVDNILIDEARTPLIISGPADEPVQLYQSFAKLVTRLEDETDFTIDERTQAISLTVDGISKMEQWTNTDNLYDPENYHQVHYMENALSAEISKIRDKDYVIQNGEVIIVDDFTGRLQPGRRWSDGLHQAVEAKEGVKIQRESITYATITLQNYFRLYQKLAGMTGTALTESDEFYKIYGLEVVAIPTNVPMGREDNSDLVFQTEDGKWNVITDDIASLHESHQPVLIGTTSVEDSEFLSERLKKRGVPHQVLNAKNHEHEATIVAQAGKLDAVTVSTNMAGRGTDIVLGGSDTDRADWKEEHDKVIELGGLYVIGAEHHDARRIDNQLRGRAGRQGDPGCSQFYVSLEDELMQRFGGDRIKTVMGWAGLDEETPVENKIITKSIGGAQVKVEGYHFDMRKHLLDYDDVLNKQREVIYEDRFEALSGESLKLKFIEMLRREFAEAANHHLPGKHIDDWNPTGLIDEIRAICPLPPELASEEQIYEWSREQILEILNDFAETVYEAREQDVGEESARTIERLLLLKAIDTHWVQHLTAMENLRTGVGLQAYGQRDPLVVYRSEGNKMFGNLQVAIETEVVHTVFHATLNQQPAQGISRRPGGAATPKESPMKAINDAHRNSSPVATGGKVGRNATCPCGSGKKYKRCHGASA</sequence>
<dbReference type="EMBL" id="FAXA01000396">
    <property type="protein sequence ID" value="CUV03370.1"/>
    <property type="molecule type" value="Genomic_DNA"/>
</dbReference>
<keyword evidence="10" id="KW-0067">ATP-binding</keyword>
<dbReference type="InterPro" id="IPR014018">
    <property type="entry name" value="SecA_motor_DEAD"/>
</dbReference>
<proteinExistence type="inferred from homology"/>
<evidence type="ECO:0000256" key="12">
    <source>
        <dbReference type="ARBA" id="ARBA00022967"/>
    </source>
</evidence>
<dbReference type="Pfam" id="PF01043">
    <property type="entry name" value="SecA_PP_bind"/>
    <property type="match status" value="1"/>
</dbReference>
<evidence type="ECO:0000256" key="3">
    <source>
        <dbReference type="ARBA" id="ARBA00007650"/>
    </source>
</evidence>
<keyword evidence="12" id="KW-1278">Translocase</keyword>
<dbReference type="GO" id="GO:0046872">
    <property type="term" value="F:metal ion binding"/>
    <property type="evidence" value="ECO:0007669"/>
    <property type="project" value="UniProtKB-KW"/>
</dbReference>
<dbReference type="InterPro" id="IPR036266">
    <property type="entry name" value="SecA_Wing/Scaffold_sf"/>
</dbReference>
<dbReference type="AlphaFoldDB" id="A0A160VEY7"/>
<dbReference type="CDD" id="cd17928">
    <property type="entry name" value="DEXDc_SecA"/>
    <property type="match status" value="1"/>
</dbReference>
<evidence type="ECO:0000256" key="8">
    <source>
        <dbReference type="ARBA" id="ARBA00022741"/>
    </source>
</evidence>
<comment type="similarity">
    <text evidence="3">Belongs to the SecA family.</text>
</comment>
<dbReference type="GO" id="GO:0005886">
    <property type="term" value="C:plasma membrane"/>
    <property type="evidence" value="ECO:0007669"/>
    <property type="project" value="TreeGrafter"/>
</dbReference>
<reference evidence="19" key="1">
    <citation type="submission" date="2015-10" db="EMBL/GenBank/DDBJ databases">
        <authorList>
            <person name="Gilbert D.G."/>
        </authorList>
    </citation>
    <scope>NUCLEOTIDE SEQUENCE</scope>
</reference>
<keyword evidence="6" id="KW-0963">Cytoplasm</keyword>
<evidence type="ECO:0000256" key="7">
    <source>
        <dbReference type="ARBA" id="ARBA00022723"/>
    </source>
</evidence>
<evidence type="ECO:0000256" key="1">
    <source>
        <dbReference type="ARBA" id="ARBA00001947"/>
    </source>
</evidence>
<dbReference type="PROSITE" id="PS51192">
    <property type="entry name" value="HELICASE_ATP_BIND_1"/>
    <property type="match status" value="1"/>
</dbReference>
<comment type="cofactor">
    <cofactor evidence="1">
        <name>Zn(2+)</name>
        <dbReference type="ChEBI" id="CHEBI:29105"/>
    </cofactor>
</comment>
<evidence type="ECO:0000313" key="19">
    <source>
        <dbReference type="EMBL" id="CUV03370.1"/>
    </source>
</evidence>
<dbReference type="Pfam" id="PF21090">
    <property type="entry name" value="P-loop_SecA"/>
    <property type="match status" value="1"/>
</dbReference>
<dbReference type="InterPro" id="IPR027417">
    <property type="entry name" value="P-loop_NTPase"/>
</dbReference>
<evidence type="ECO:0000256" key="10">
    <source>
        <dbReference type="ARBA" id="ARBA00022840"/>
    </source>
</evidence>
<feature type="domain" description="Helicase ATP-binding" evidence="16">
    <location>
        <begin position="88"/>
        <end position="264"/>
    </location>
</feature>
<protein>
    <submittedName>
        <fullName evidence="19">Protein export cytoplasm protein SecA ATPase RNA helicase (TC 3.A.5.1.1)</fullName>
    </submittedName>
</protein>
<evidence type="ECO:0000256" key="15">
    <source>
        <dbReference type="SAM" id="MobiDB-lite"/>
    </source>
</evidence>
<name>A0A160VEY7_9ZZZZ</name>
<dbReference type="InterPro" id="IPR020937">
    <property type="entry name" value="SecA_CS"/>
</dbReference>
<evidence type="ECO:0000259" key="18">
    <source>
        <dbReference type="PROSITE" id="PS51196"/>
    </source>
</evidence>
<dbReference type="Pfam" id="PF07517">
    <property type="entry name" value="SecA_DEAD"/>
    <property type="match status" value="1"/>
</dbReference>
<dbReference type="InterPro" id="IPR036670">
    <property type="entry name" value="SecA_X-link_sf"/>
</dbReference>
<keyword evidence="13" id="KW-0811">Translocation</keyword>
<evidence type="ECO:0000256" key="9">
    <source>
        <dbReference type="ARBA" id="ARBA00022833"/>
    </source>
</evidence>
<dbReference type="InterPro" id="IPR011115">
    <property type="entry name" value="SecA_DEAD"/>
</dbReference>
<keyword evidence="19" id="KW-0378">Hydrolase</keyword>
<dbReference type="GO" id="GO:0005524">
    <property type="term" value="F:ATP binding"/>
    <property type="evidence" value="ECO:0007669"/>
    <property type="project" value="UniProtKB-KW"/>
</dbReference>
<dbReference type="PROSITE" id="PS01312">
    <property type="entry name" value="SECA"/>
    <property type="match status" value="1"/>
</dbReference>
<dbReference type="Gene3D" id="3.90.1440.10">
    <property type="entry name" value="SecA, preprotein cross-linking domain"/>
    <property type="match status" value="1"/>
</dbReference>
<feature type="domain" description="SecA family profile" evidence="18">
    <location>
        <begin position="2"/>
        <end position="602"/>
    </location>
</feature>
<dbReference type="SMART" id="SM00957">
    <property type="entry name" value="SecA_DEAD"/>
    <property type="match status" value="1"/>
</dbReference>
<keyword evidence="14" id="KW-0472">Membrane</keyword>
<evidence type="ECO:0000256" key="4">
    <source>
        <dbReference type="ARBA" id="ARBA00022448"/>
    </source>
</evidence>
<evidence type="ECO:0000256" key="13">
    <source>
        <dbReference type="ARBA" id="ARBA00023010"/>
    </source>
</evidence>
<accession>A0A160VEY7</accession>
<keyword evidence="9" id="KW-0862">Zinc</keyword>
<dbReference type="NCBIfam" id="TIGR00963">
    <property type="entry name" value="secA"/>
    <property type="match status" value="1"/>
</dbReference>
<evidence type="ECO:0000256" key="5">
    <source>
        <dbReference type="ARBA" id="ARBA00022475"/>
    </source>
</evidence>
<dbReference type="FunFam" id="3.90.1440.10:FF:000002">
    <property type="entry name" value="Protein translocase subunit SecA"/>
    <property type="match status" value="1"/>
</dbReference>
<comment type="subcellular location">
    <subcellularLocation>
        <location evidence="2">Membrane</location>
        <topology evidence="2">Peripheral membrane protein</topology>
    </subcellularLocation>
</comment>
<keyword evidence="8" id="KW-0547">Nucleotide-binding</keyword>
<dbReference type="HAMAP" id="MF_01382">
    <property type="entry name" value="SecA"/>
    <property type="match status" value="1"/>
</dbReference>
<dbReference type="InterPro" id="IPR044722">
    <property type="entry name" value="SecA_SF2_C"/>
</dbReference>
<dbReference type="SUPFAM" id="SSF52540">
    <property type="entry name" value="P-loop containing nucleoside triphosphate hydrolases"/>
    <property type="match status" value="2"/>
</dbReference>
<feature type="domain" description="Helicase C-terminal" evidence="17">
    <location>
        <begin position="436"/>
        <end position="607"/>
    </location>
</feature>
<dbReference type="InterPro" id="IPR014001">
    <property type="entry name" value="Helicase_ATP-bd"/>
</dbReference>
<dbReference type="FunFam" id="3.40.50.300:FF:000113">
    <property type="entry name" value="Preprotein translocase subunit SecA"/>
    <property type="match status" value="1"/>
</dbReference>
<evidence type="ECO:0000256" key="11">
    <source>
        <dbReference type="ARBA" id="ARBA00022927"/>
    </source>
</evidence>
<dbReference type="Pfam" id="PF02810">
    <property type="entry name" value="SEC-C"/>
    <property type="match status" value="1"/>
</dbReference>
<dbReference type="InterPro" id="IPR011130">
    <property type="entry name" value="SecA_preprotein_X-link_dom"/>
</dbReference>
<dbReference type="PANTHER" id="PTHR30612">
    <property type="entry name" value="SECA INNER MEMBRANE COMPONENT OF SEC PROTEIN SECRETION SYSTEM"/>
    <property type="match status" value="1"/>
</dbReference>
<feature type="region of interest" description="Disordered" evidence="15">
    <location>
        <begin position="816"/>
        <end position="866"/>
    </location>
</feature>
<dbReference type="Gene3D" id="3.40.50.300">
    <property type="entry name" value="P-loop containing nucleotide triphosphate hydrolases"/>
    <property type="match status" value="3"/>
</dbReference>
<organism evidence="19">
    <name type="scientific">hydrothermal vent metagenome</name>
    <dbReference type="NCBI Taxonomy" id="652676"/>
    <lineage>
        <taxon>unclassified sequences</taxon>
        <taxon>metagenomes</taxon>
        <taxon>ecological metagenomes</taxon>
    </lineage>
</organism>
<dbReference type="GO" id="GO:0006886">
    <property type="term" value="P:intracellular protein transport"/>
    <property type="evidence" value="ECO:0007669"/>
    <property type="project" value="InterPro"/>
</dbReference>
<evidence type="ECO:0000256" key="2">
    <source>
        <dbReference type="ARBA" id="ARBA00004170"/>
    </source>
</evidence>
<dbReference type="InterPro" id="IPR001650">
    <property type="entry name" value="Helicase_C-like"/>
</dbReference>
<keyword evidence="7" id="KW-0479">Metal-binding</keyword>
<dbReference type="InterPro" id="IPR004027">
    <property type="entry name" value="SEC_C_motif"/>
</dbReference>
<evidence type="ECO:0000256" key="6">
    <source>
        <dbReference type="ARBA" id="ARBA00022490"/>
    </source>
</evidence>
<keyword evidence="5" id="KW-1003">Cell membrane</keyword>
<dbReference type="SMART" id="SM00958">
    <property type="entry name" value="SecA_PP_bind"/>
    <property type="match status" value="1"/>
</dbReference>
<keyword evidence="4" id="KW-0813">Transport</keyword>
<dbReference type="PRINTS" id="PR00906">
    <property type="entry name" value="SECA"/>
</dbReference>
<gene>
    <name evidence="19" type="ORF">MGWOODY_Clf2370</name>
</gene>
<evidence type="ECO:0000259" key="17">
    <source>
        <dbReference type="PROSITE" id="PS51194"/>
    </source>
</evidence>
<dbReference type="NCBIfam" id="NF006630">
    <property type="entry name" value="PRK09200.1"/>
    <property type="match status" value="1"/>
</dbReference>
<evidence type="ECO:0000259" key="16">
    <source>
        <dbReference type="PROSITE" id="PS51192"/>
    </source>
</evidence>
<dbReference type="CDD" id="cd18803">
    <property type="entry name" value="SF2_C_secA"/>
    <property type="match status" value="1"/>
</dbReference>
<dbReference type="Pfam" id="PF07516">
    <property type="entry name" value="SecA_SW"/>
    <property type="match status" value="1"/>
</dbReference>
<dbReference type="GO" id="GO:0017038">
    <property type="term" value="P:protein import"/>
    <property type="evidence" value="ECO:0007669"/>
    <property type="project" value="InterPro"/>
</dbReference>